<proteinExistence type="predicted"/>
<comment type="caution">
    <text evidence="1">The sequence shown here is derived from an EMBL/GenBank/DDBJ whole genome shotgun (WGS) entry which is preliminary data.</text>
</comment>
<evidence type="ECO:0000313" key="2">
    <source>
        <dbReference type="Proteomes" id="UP001473302"/>
    </source>
</evidence>
<keyword evidence="2" id="KW-1185">Reference proteome</keyword>
<reference evidence="1 2" key="1">
    <citation type="submission" date="2024-04" db="EMBL/GenBank/DDBJ databases">
        <title>genome sequences of Mucor flavus KT1a and Helicostylum pulchrum KT1b strains isolated from the surface of a dry-aged beef.</title>
        <authorList>
            <person name="Toyotome T."/>
            <person name="Hosono M."/>
            <person name="Torimaru M."/>
            <person name="Fukuda K."/>
            <person name="Mikami N."/>
        </authorList>
    </citation>
    <scope>NUCLEOTIDE SEQUENCE [LARGE SCALE GENOMIC DNA]</scope>
    <source>
        <strain evidence="1 2">KT1a</strain>
    </source>
</reference>
<accession>A0ABP9YME5</accession>
<protein>
    <submittedName>
        <fullName evidence="1">Uncharacterized protein</fullName>
    </submittedName>
</protein>
<dbReference type="Proteomes" id="UP001473302">
    <property type="component" value="Unassembled WGS sequence"/>
</dbReference>
<dbReference type="EMBL" id="BAABUK010000003">
    <property type="protein sequence ID" value="GAA5808017.1"/>
    <property type="molecule type" value="Genomic_DNA"/>
</dbReference>
<organism evidence="1 2">
    <name type="scientific">Mucor flavus</name>
    <dbReference type="NCBI Taxonomy" id="439312"/>
    <lineage>
        <taxon>Eukaryota</taxon>
        <taxon>Fungi</taxon>
        <taxon>Fungi incertae sedis</taxon>
        <taxon>Mucoromycota</taxon>
        <taxon>Mucoromycotina</taxon>
        <taxon>Mucoromycetes</taxon>
        <taxon>Mucorales</taxon>
        <taxon>Mucorineae</taxon>
        <taxon>Mucoraceae</taxon>
        <taxon>Mucor</taxon>
    </lineage>
</organism>
<name>A0ABP9YME5_9FUNG</name>
<sequence length="80" mass="8634">MAPCQNLETSVIAAATAFAARAVTCIAGLADNNTDGSDDSATDCLSFTKVLICLKILEYVTFTFVGLEMYFQLVYSKIPR</sequence>
<evidence type="ECO:0000313" key="1">
    <source>
        <dbReference type="EMBL" id="GAA5808017.1"/>
    </source>
</evidence>
<gene>
    <name evidence="1" type="ORF">MFLAVUS_001399</name>
</gene>